<proteinExistence type="inferred from homology"/>
<dbReference type="InterPro" id="IPR002467">
    <property type="entry name" value="Pept_M24A_MAP1"/>
</dbReference>
<dbReference type="Gene3D" id="3.90.230.10">
    <property type="entry name" value="Creatinase/methionine aminopeptidase superfamily"/>
    <property type="match status" value="1"/>
</dbReference>
<evidence type="ECO:0000313" key="10">
    <source>
        <dbReference type="RefSeq" id="XP_011312176.1"/>
    </source>
</evidence>
<dbReference type="InterPro" id="IPR000994">
    <property type="entry name" value="Pept_M24"/>
</dbReference>
<dbReference type="AlphaFoldDB" id="A0A0C9QZP1"/>
<feature type="binding site" evidence="5">
    <location>
        <position position="247"/>
    </location>
    <ligand>
        <name>a divalent metal cation</name>
        <dbReference type="ChEBI" id="CHEBI:60240"/>
        <label>2</label>
        <note>catalytic</note>
    </ligand>
</feature>
<feature type="binding site" evidence="5">
    <location>
        <position position="184"/>
    </location>
    <ligand>
        <name>a divalent metal cation</name>
        <dbReference type="ChEBI" id="CHEBI:60240"/>
        <label>2</label>
        <note>catalytic</note>
    </ligand>
</feature>
<reference evidence="8" key="1">
    <citation type="submission" date="2015-01" db="EMBL/GenBank/DDBJ databases">
        <title>Transcriptome Assembly of Fopius arisanus.</title>
        <authorList>
            <person name="Geib S."/>
        </authorList>
    </citation>
    <scope>NUCLEOTIDE SEQUENCE</scope>
</reference>
<gene>
    <name evidence="8" type="primary">metap1d</name>
    <name evidence="10" type="synonym">LOC105272009</name>
    <name evidence="8" type="ORF">g.23166</name>
</gene>
<dbReference type="GeneID" id="105272009"/>
<feature type="binding site" evidence="5">
    <location>
        <position position="184"/>
    </location>
    <ligand>
        <name>a divalent metal cation</name>
        <dbReference type="ChEBI" id="CHEBI:60240"/>
        <label>1</label>
    </ligand>
</feature>
<protein>
    <recommendedName>
        <fullName evidence="6">Methionine aminopeptidase</fullName>
        <ecNumber evidence="6">3.4.11.18</ecNumber>
    </recommendedName>
</protein>
<comment type="similarity">
    <text evidence="5">Belongs to the peptidase M24A family. Methionine aminopeptidase type 1 subfamily.</text>
</comment>
<evidence type="ECO:0000259" key="7">
    <source>
        <dbReference type="Pfam" id="PF00557"/>
    </source>
</evidence>
<dbReference type="GO" id="GO:0004239">
    <property type="term" value="F:initiator methionyl aminopeptidase activity"/>
    <property type="evidence" value="ECO:0007669"/>
    <property type="project" value="UniProtKB-UniRule"/>
</dbReference>
<dbReference type="GO" id="GO:0070006">
    <property type="term" value="F:metalloaminopeptidase activity"/>
    <property type="evidence" value="ECO:0007669"/>
    <property type="project" value="UniProtKB-UniRule"/>
</dbReference>
<dbReference type="RefSeq" id="XP_011312176.1">
    <property type="nucleotide sequence ID" value="XM_011313874.1"/>
</dbReference>
<feature type="binding site" evidence="5">
    <location>
        <position position="310"/>
    </location>
    <ligand>
        <name>a divalent metal cation</name>
        <dbReference type="ChEBI" id="CHEBI:60240"/>
        <label>1</label>
    </ligand>
</feature>
<sequence length="325" mass="36814">MEKILKTVSKMSQPSRNLFDNFFRHSRKSPQRERRLVTNQFGKYELIEPWKIIHPFRTIPASIAKPCYYKSQSQDIPPQIVEIKNENQIECMRHSCRLAKKILNHTKEIIKPGITTDYLDEQLHDLIINHGAYPSPLYYHGFPKSICTSINNVACHGIPDDRPLIEGDSLNVDVSVYLNGFHGDCSGMFAIGKLDEDMKKLITVTQTCLDAAIDICRPNERFCSIGYVIEKIAKENGFSVIPYFAGHGIGTYFHGLPDIFHFVNDEFGKMQPGMTFTIEPVLTQGDTEIEVLEDGWTAVTVDSARTAQIEHTILITETGCDILTC</sequence>
<comment type="function">
    <text evidence="6">Cotranslationally removes the N-terminal methionine from nascent proteins. The N-terminal methionine is often cleaved when the second residue in the primary sequence is small and uncharged (Met-Ala-, Cys, Gly, Pro, Ser, Thr, or Val).</text>
</comment>
<dbReference type="PANTHER" id="PTHR43330">
    <property type="entry name" value="METHIONINE AMINOPEPTIDASE"/>
    <property type="match status" value="1"/>
</dbReference>
<dbReference type="Proteomes" id="UP000694866">
    <property type="component" value="Unplaced"/>
</dbReference>
<keyword evidence="4 5" id="KW-0378">Hydrolase</keyword>
<dbReference type="InterPro" id="IPR001714">
    <property type="entry name" value="Pept_M24_MAP"/>
</dbReference>
<evidence type="ECO:0000256" key="5">
    <source>
        <dbReference type="HAMAP-Rule" id="MF_03174"/>
    </source>
</evidence>
<keyword evidence="1 5" id="KW-0031">Aminopeptidase</keyword>
<dbReference type="EMBL" id="GBYB01006172">
    <property type="protein sequence ID" value="JAG75939.1"/>
    <property type="molecule type" value="Transcribed_RNA"/>
</dbReference>
<evidence type="ECO:0000256" key="3">
    <source>
        <dbReference type="ARBA" id="ARBA00022723"/>
    </source>
</evidence>
<evidence type="ECO:0000313" key="8">
    <source>
        <dbReference type="EMBL" id="JAG75939.1"/>
    </source>
</evidence>
<dbReference type="EC" id="3.4.11.18" evidence="6"/>
<keyword evidence="2 5" id="KW-0645">Protease</keyword>
<dbReference type="OrthoDB" id="3209743at2759"/>
<feature type="binding site" evidence="5">
    <location>
        <position position="254"/>
    </location>
    <ligand>
        <name>substrate</name>
    </ligand>
</feature>
<comment type="cofactor">
    <cofactor evidence="5">
        <name>Co(2+)</name>
        <dbReference type="ChEBI" id="CHEBI:48828"/>
    </cofactor>
    <cofactor evidence="5">
        <name>Zn(2+)</name>
        <dbReference type="ChEBI" id="CHEBI:29105"/>
    </cofactor>
    <cofactor evidence="5">
        <name>Mn(2+)</name>
        <dbReference type="ChEBI" id="CHEBI:29035"/>
    </cofactor>
    <cofactor evidence="5">
        <name>Fe(2+)</name>
        <dbReference type="ChEBI" id="CHEBI:29033"/>
    </cofactor>
    <text evidence="5">Binds 2 divalent metal cations per subunit. Has a high-affinity and a low affinity metal-binding site. The true nature of the physiological cofactor is under debate. The enzyme is active with cobalt, zinc, manganese or divalent iron ions. Most likely, methionine aminopeptidases function as mononuclear Fe(2+)-metalloproteases under physiological conditions, and the catalytically relevant metal-binding site has been assigned to the histidine-containing high-affinity site.</text>
</comment>
<accession>A0A9R1U7T9</accession>
<dbReference type="GO" id="GO:0046872">
    <property type="term" value="F:metal ion binding"/>
    <property type="evidence" value="ECO:0007669"/>
    <property type="project" value="UniProtKB-UniRule"/>
</dbReference>
<comment type="catalytic activity">
    <reaction evidence="5 6">
        <text>Release of N-terminal amino acids, preferentially methionine, from peptides and arylamides.</text>
        <dbReference type="EC" id="3.4.11.18"/>
    </reaction>
</comment>
<dbReference type="KEGG" id="fas:105272009"/>
<reference evidence="10" key="2">
    <citation type="submission" date="2025-04" db="UniProtKB">
        <authorList>
            <consortium name="RefSeq"/>
        </authorList>
    </citation>
    <scope>IDENTIFICATION</scope>
    <source>
        <strain evidence="10">USDA-PBARC FA_bdor</strain>
        <tissue evidence="10">Whole organism</tissue>
    </source>
</reference>
<dbReference type="Pfam" id="PF00557">
    <property type="entry name" value="Peptidase_M24"/>
    <property type="match status" value="1"/>
</dbReference>
<keyword evidence="3 5" id="KW-0479">Metal-binding</keyword>
<feature type="domain" description="Peptidase M24" evidence="7">
    <location>
        <begin position="90"/>
        <end position="317"/>
    </location>
</feature>
<keyword evidence="9" id="KW-1185">Reference proteome</keyword>
<dbReference type="PANTHER" id="PTHR43330:SF8">
    <property type="entry name" value="METHIONINE AMINOPEPTIDASE 1D, MITOCHONDRIAL"/>
    <property type="match status" value="1"/>
</dbReference>
<dbReference type="PRINTS" id="PR00599">
    <property type="entry name" value="MAPEPTIDASE"/>
</dbReference>
<accession>A0A0C9QZP1</accession>
<evidence type="ECO:0000256" key="2">
    <source>
        <dbReference type="ARBA" id="ARBA00022670"/>
    </source>
</evidence>
<feature type="binding site" evidence="5">
    <location>
        <position position="310"/>
    </location>
    <ligand>
        <name>a divalent metal cation</name>
        <dbReference type="ChEBI" id="CHEBI:60240"/>
        <label>2</label>
        <note>catalytic</note>
    </ligand>
</feature>
<evidence type="ECO:0000313" key="9">
    <source>
        <dbReference type="Proteomes" id="UP000694866"/>
    </source>
</evidence>
<dbReference type="InterPro" id="IPR036005">
    <property type="entry name" value="Creatinase/aminopeptidase-like"/>
</dbReference>
<evidence type="ECO:0000256" key="1">
    <source>
        <dbReference type="ARBA" id="ARBA00022438"/>
    </source>
</evidence>
<dbReference type="NCBIfam" id="TIGR00500">
    <property type="entry name" value="met_pdase_I"/>
    <property type="match status" value="1"/>
</dbReference>
<feature type="binding site" evidence="5">
    <location>
        <position position="156"/>
    </location>
    <ligand>
        <name>substrate</name>
    </ligand>
</feature>
<feature type="binding site" evidence="5">
    <location>
        <position position="279"/>
    </location>
    <ligand>
        <name>a divalent metal cation</name>
        <dbReference type="ChEBI" id="CHEBI:60240"/>
        <label>2</label>
        <note>catalytic</note>
    </ligand>
</feature>
<name>A0A0C9QZP1_9HYME</name>
<evidence type="ECO:0000256" key="4">
    <source>
        <dbReference type="ARBA" id="ARBA00022801"/>
    </source>
</evidence>
<dbReference type="CDD" id="cd01086">
    <property type="entry name" value="MetAP1"/>
    <property type="match status" value="1"/>
</dbReference>
<dbReference type="HAMAP" id="MF_01974">
    <property type="entry name" value="MetAP_1"/>
    <property type="match status" value="1"/>
</dbReference>
<dbReference type="PROSITE" id="PS00680">
    <property type="entry name" value="MAP_1"/>
    <property type="match status" value="1"/>
</dbReference>
<organism evidence="8">
    <name type="scientific">Fopius arisanus</name>
    <dbReference type="NCBI Taxonomy" id="64838"/>
    <lineage>
        <taxon>Eukaryota</taxon>
        <taxon>Metazoa</taxon>
        <taxon>Ecdysozoa</taxon>
        <taxon>Arthropoda</taxon>
        <taxon>Hexapoda</taxon>
        <taxon>Insecta</taxon>
        <taxon>Pterygota</taxon>
        <taxon>Neoptera</taxon>
        <taxon>Endopterygota</taxon>
        <taxon>Hymenoptera</taxon>
        <taxon>Apocrita</taxon>
        <taxon>Ichneumonoidea</taxon>
        <taxon>Braconidae</taxon>
        <taxon>Opiinae</taxon>
        <taxon>Fopius</taxon>
    </lineage>
</organism>
<dbReference type="GO" id="GO:0006508">
    <property type="term" value="P:proteolysis"/>
    <property type="evidence" value="ECO:0007669"/>
    <property type="project" value="UniProtKB-KW"/>
</dbReference>
<dbReference type="SUPFAM" id="SSF55920">
    <property type="entry name" value="Creatinase/aminopeptidase"/>
    <property type="match status" value="1"/>
</dbReference>
<feature type="binding site" evidence="5">
    <location>
        <position position="173"/>
    </location>
    <ligand>
        <name>a divalent metal cation</name>
        <dbReference type="ChEBI" id="CHEBI:60240"/>
        <label>1</label>
    </ligand>
</feature>
<evidence type="ECO:0000256" key="6">
    <source>
        <dbReference type="RuleBase" id="RU003653"/>
    </source>
</evidence>